<sequence length="21" mass="2553">MNYCKGALLYSFVLWIKDQFL</sequence>
<organism evidence="1">
    <name type="scientific">Anguilla anguilla</name>
    <name type="common">European freshwater eel</name>
    <name type="synonym">Muraena anguilla</name>
    <dbReference type="NCBI Taxonomy" id="7936"/>
    <lineage>
        <taxon>Eukaryota</taxon>
        <taxon>Metazoa</taxon>
        <taxon>Chordata</taxon>
        <taxon>Craniata</taxon>
        <taxon>Vertebrata</taxon>
        <taxon>Euteleostomi</taxon>
        <taxon>Actinopterygii</taxon>
        <taxon>Neopterygii</taxon>
        <taxon>Teleostei</taxon>
        <taxon>Anguilliformes</taxon>
        <taxon>Anguillidae</taxon>
        <taxon>Anguilla</taxon>
    </lineage>
</organism>
<evidence type="ECO:0000313" key="1">
    <source>
        <dbReference type="EMBL" id="JAH03821.1"/>
    </source>
</evidence>
<reference evidence="1" key="2">
    <citation type="journal article" date="2015" name="Fish Shellfish Immunol.">
        <title>Early steps in the European eel (Anguilla anguilla)-Vibrio vulnificus interaction in the gills: Role of the RtxA13 toxin.</title>
        <authorList>
            <person name="Callol A."/>
            <person name="Pajuelo D."/>
            <person name="Ebbesson L."/>
            <person name="Teles M."/>
            <person name="MacKenzie S."/>
            <person name="Amaro C."/>
        </authorList>
    </citation>
    <scope>NUCLEOTIDE SEQUENCE</scope>
</reference>
<dbReference type="AlphaFoldDB" id="A0A0E9PGT7"/>
<name>A0A0E9PGT7_ANGAN</name>
<reference evidence="1" key="1">
    <citation type="submission" date="2014-11" db="EMBL/GenBank/DDBJ databases">
        <authorList>
            <person name="Amaro Gonzalez C."/>
        </authorList>
    </citation>
    <scope>NUCLEOTIDE SEQUENCE</scope>
</reference>
<accession>A0A0E9PGT7</accession>
<proteinExistence type="predicted"/>
<dbReference type="EMBL" id="GBXM01104756">
    <property type="protein sequence ID" value="JAH03821.1"/>
    <property type="molecule type" value="Transcribed_RNA"/>
</dbReference>
<protein>
    <submittedName>
        <fullName evidence="1">Uncharacterized protein</fullName>
    </submittedName>
</protein>